<dbReference type="KEGG" id="bcop:JD108_17450"/>
<feature type="signal peptide" evidence="1">
    <location>
        <begin position="1"/>
        <end position="25"/>
    </location>
</feature>
<proteinExistence type="predicted"/>
<dbReference type="EMBL" id="CP073708">
    <property type="protein sequence ID" value="QUO40737.1"/>
    <property type="molecule type" value="Genomic_DNA"/>
</dbReference>
<dbReference type="Proteomes" id="UP000595847">
    <property type="component" value="Chromosome"/>
</dbReference>
<keyword evidence="1" id="KW-0732">Signal</keyword>
<keyword evidence="5" id="KW-1185">Reference proteome</keyword>
<organism evidence="2 4">
    <name type="scientific">Brevibacillus composti</name>
    <dbReference type="NCBI Taxonomy" id="2796470"/>
    <lineage>
        <taxon>Bacteria</taxon>
        <taxon>Bacillati</taxon>
        <taxon>Bacillota</taxon>
        <taxon>Bacilli</taxon>
        <taxon>Bacillales</taxon>
        <taxon>Paenibacillaceae</taxon>
        <taxon>Brevibacillus</taxon>
    </lineage>
</organism>
<evidence type="ECO:0000313" key="2">
    <source>
        <dbReference type="EMBL" id="QQE73655.1"/>
    </source>
</evidence>
<dbReference type="Proteomes" id="UP000677234">
    <property type="component" value="Chromosome"/>
</dbReference>
<evidence type="ECO:0000313" key="3">
    <source>
        <dbReference type="EMBL" id="QUO40737.1"/>
    </source>
</evidence>
<protein>
    <submittedName>
        <fullName evidence="2">Uncharacterized protein</fullName>
    </submittedName>
</protein>
<dbReference type="EMBL" id="CP066308">
    <property type="protein sequence ID" value="QQE73655.1"/>
    <property type="molecule type" value="Genomic_DNA"/>
</dbReference>
<dbReference type="AlphaFoldDB" id="A0A7T5EJF4"/>
<evidence type="ECO:0000313" key="4">
    <source>
        <dbReference type="Proteomes" id="UP000595847"/>
    </source>
</evidence>
<reference evidence="2 4" key="1">
    <citation type="submission" date="2020-12" db="EMBL/GenBank/DDBJ databases">
        <title>strain FJAT-54423T represents a novel species of the genus Brevibacillus.</title>
        <authorList>
            <person name="Tang R."/>
        </authorList>
    </citation>
    <scope>NUCLEOTIDE SEQUENCE [LARGE SCALE GENOMIC DNA]</scope>
    <source>
        <strain evidence="2 4">FJAT-54423</strain>
    </source>
</reference>
<gene>
    <name evidence="2" type="ORF">JD108_17450</name>
    <name evidence="3" type="ORF">KDJ56_17395</name>
</gene>
<accession>A0A7T5EJF4</accession>
<name>A0A7T5EJF4_9BACL</name>
<evidence type="ECO:0000313" key="5">
    <source>
        <dbReference type="Proteomes" id="UP000677234"/>
    </source>
</evidence>
<sequence>MKKRKVMTSIVFVLSTLAGIGSALAAQTLVDPYYNSSSNLYAIEFLKRGDVYSTINVNRNADSNSRIWAQYWVGHPYTKSQPMGVIHSYDSTKMSLVGVREPAPNAPYNNVLNYKIESDSFHPNIRDVIANGTVDPNKTGYIGFQYQLKTTSQKFDYSYYGSSAPHHSLSGYMIDYIMSWTDDVTVVNGNNMYIYQ</sequence>
<feature type="chain" id="PRO_5032293309" evidence="1">
    <location>
        <begin position="26"/>
        <end position="196"/>
    </location>
</feature>
<reference evidence="3" key="2">
    <citation type="submission" date="2021-04" db="EMBL/GenBank/DDBJ databases">
        <title>Brevibacillus composti FJAT-54423, complete genome.</title>
        <authorList>
            <person name="Tang R."/>
        </authorList>
    </citation>
    <scope>NUCLEOTIDE SEQUENCE</scope>
    <source>
        <strain evidence="3">FJAT-54424</strain>
    </source>
</reference>
<evidence type="ECO:0000256" key="1">
    <source>
        <dbReference type="SAM" id="SignalP"/>
    </source>
</evidence>
<dbReference type="RefSeq" id="WP_198827261.1">
    <property type="nucleotide sequence ID" value="NZ_CP066308.1"/>
</dbReference>